<dbReference type="OrthoDB" id="10597940at2759"/>
<feature type="compositionally biased region" description="Polar residues" evidence="1">
    <location>
        <begin position="86"/>
        <end position="95"/>
    </location>
</feature>
<accession>A0A180H0B3</accession>
<gene>
    <name evidence="2" type="ORF">PTTG_25767</name>
</gene>
<feature type="region of interest" description="Disordered" evidence="1">
    <location>
        <begin position="155"/>
        <end position="180"/>
    </location>
</feature>
<evidence type="ECO:0000313" key="4">
    <source>
        <dbReference type="Proteomes" id="UP000005240"/>
    </source>
</evidence>
<evidence type="ECO:0000256" key="1">
    <source>
        <dbReference type="SAM" id="MobiDB-lite"/>
    </source>
</evidence>
<protein>
    <submittedName>
        <fullName evidence="2 3">Uncharacterized protein</fullName>
    </submittedName>
</protein>
<proteinExistence type="predicted"/>
<dbReference type="EnsemblFungi" id="PTTG_25767-t43_1">
    <property type="protein sequence ID" value="PTTG_25767-t43_1-p1"/>
    <property type="gene ID" value="PTTG_25767"/>
</dbReference>
<feature type="region of interest" description="Disordered" evidence="1">
    <location>
        <begin position="83"/>
        <end position="121"/>
    </location>
</feature>
<feature type="compositionally biased region" description="Polar residues" evidence="1">
    <location>
        <begin position="319"/>
        <end position="344"/>
    </location>
</feature>
<feature type="region of interest" description="Disordered" evidence="1">
    <location>
        <begin position="319"/>
        <end position="384"/>
    </location>
</feature>
<reference evidence="3 4" key="3">
    <citation type="journal article" date="2017" name="G3 (Bethesda)">
        <title>Comparative analysis highlights variable genome content of wheat rusts and divergence of the mating loci.</title>
        <authorList>
            <person name="Cuomo C.A."/>
            <person name="Bakkeren G."/>
            <person name="Khalil H.B."/>
            <person name="Panwar V."/>
            <person name="Joly D."/>
            <person name="Linning R."/>
            <person name="Sakthikumar S."/>
            <person name="Song X."/>
            <person name="Adiconis X."/>
            <person name="Fan L."/>
            <person name="Goldberg J.M."/>
            <person name="Levin J.Z."/>
            <person name="Young S."/>
            <person name="Zeng Q."/>
            <person name="Anikster Y."/>
            <person name="Bruce M."/>
            <person name="Wang M."/>
            <person name="Yin C."/>
            <person name="McCallum B."/>
            <person name="Szabo L.J."/>
            <person name="Hulbert S."/>
            <person name="Chen X."/>
            <person name="Fellers J.P."/>
        </authorList>
    </citation>
    <scope>NUCLEOTIDE SEQUENCE</scope>
    <source>
        <strain evidence="3">isolate 1-1 / race 1 (BBBD)</strain>
        <strain evidence="4">Isolate 1-1 / race 1 (BBBD)</strain>
    </source>
</reference>
<feature type="compositionally biased region" description="Low complexity" evidence="1">
    <location>
        <begin position="96"/>
        <end position="110"/>
    </location>
</feature>
<sequence>MRTTRPQINQLLGTGADWSARVVHTGHREHIPLDGRTATRPKGFLTPLNNPEFIVEDVRVHTLAELAAQQDVRLGCHRRAVEAMHTSPSSPPANQSPLSVPLAAAASRAPRPNPWDLQRQKSARAAVSRVFTPVQVPSNPAGAARTFTPVVPAHESWSPAQLPASHGSDHPTSAPITHSWAPIPEASDIEVVLGPTSAPNSGIHGSPACKIARSPAGEGIAHTISRLNFGRPRSPPLALTIEEFLDLCSFERAHPVPRALINHFQICRWDYFLDATIADLRSLNFPLPIASQLLKGARWLVPSHADYLSTQLIKPEIDQSNTSSAQAGPSGSRATKTGSPGTHQPTTTLALAPPAPAPKDKPPVDQEGQPDCPSAPANAEGSDS</sequence>
<dbReference type="VEuPathDB" id="FungiDB:PTTG_25767"/>
<organism evidence="2">
    <name type="scientific">Puccinia triticina (isolate 1-1 / race 1 (BBBD))</name>
    <name type="common">Brown leaf rust fungus</name>
    <dbReference type="NCBI Taxonomy" id="630390"/>
    <lineage>
        <taxon>Eukaryota</taxon>
        <taxon>Fungi</taxon>
        <taxon>Dikarya</taxon>
        <taxon>Basidiomycota</taxon>
        <taxon>Pucciniomycotina</taxon>
        <taxon>Pucciniomycetes</taxon>
        <taxon>Pucciniales</taxon>
        <taxon>Pucciniaceae</taxon>
        <taxon>Puccinia</taxon>
    </lineage>
</organism>
<reference evidence="2" key="1">
    <citation type="submission" date="2009-11" db="EMBL/GenBank/DDBJ databases">
        <authorList>
            <consortium name="The Broad Institute Genome Sequencing Platform"/>
            <person name="Ward D."/>
            <person name="Feldgarden M."/>
            <person name="Earl A."/>
            <person name="Young S.K."/>
            <person name="Zeng Q."/>
            <person name="Koehrsen M."/>
            <person name="Alvarado L."/>
            <person name="Berlin A."/>
            <person name="Bochicchio J."/>
            <person name="Borenstein D."/>
            <person name="Chapman S.B."/>
            <person name="Chen Z."/>
            <person name="Engels R."/>
            <person name="Freedman E."/>
            <person name="Gellesch M."/>
            <person name="Goldberg J."/>
            <person name="Griggs A."/>
            <person name="Gujja S."/>
            <person name="Heilman E."/>
            <person name="Heiman D."/>
            <person name="Hepburn T."/>
            <person name="Howarth C."/>
            <person name="Jen D."/>
            <person name="Larson L."/>
            <person name="Lewis B."/>
            <person name="Mehta T."/>
            <person name="Park D."/>
            <person name="Pearson M."/>
            <person name="Roberts A."/>
            <person name="Saif S."/>
            <person name="Shea T."/>
            <person name="Shenoy N."/>
            <person name="Sisk P."/>
            <person name="Stolte C."/>
            <person name="Sykes S."/>
            <person name="Thomson T."/>
            <person name="Walk T."/>
            <person name="White J."/>
            <person name="Yandava C."/>
            <person name="Izard J."/>
            <person name="Baranova O.V."/>
            <person name="Blanton J.M."/>
            <person name="Tanner A.C."/>
            <person name="Dewhirst F.E."/>
            <person name="Haas B."/>
            <person name="Nusbaum C."/>
            <person name="Birren B."/>
        </authorList>
    </citation>
    <scope>NUCLEOTIDE SEQUENCE [LARGE SCALE GENOMIC DNA]</scope>
    <source>
        <strain evidence="2">1-1 BBBD Race 1</strain>
    </source>
</reference>
<keyword evidence="4" id="KW-1185">Reference proteome</keyword>
<evidence type="ECO:0000313" key="2">
    <source>
        <dbReference type="EMBL" id="OAV98028.1"/>
    </source>
</evidence>
<name>A0A180H0B3_PUCT1</name>
<dbReference type="AlphaFoldDB" id="A0A180H0B3"/>
<dbReference type="EMBL" id="ADAS02000009">
    <property type="protein sequence ID" value="OAV98028.1"/>
    <property type="molecule type" value="Genomic_DNA"/>
</dbReference>
<dbReference type="Proteomes" id="UP000005240">
    <property type="component" value="Unassembled WGS sequence"/>
</dbReference>
<reference evidence="2" key="2">
    <citation type="submission" date="2016-05" db="EMBL/GenBank/DDBJ databases">
        <title>Comparative analysis highlights variable genome content of wheat rusts and divergence of the mating loci.</title>
        <authorList>
            <person name="Cuomo C.A."/>
            <person name="Bakkeren G."/>
            <person name="Szabo L."/>
            <person name="Khalil H."/>
            <person name="Joly D."/>
            <person name="Goldberg J."/>
            <person name="Young S."/>
            <person name="Zeng Q."/>
            <person name="Fellers J."/>
        </authorList>
    </citation>
    <scope>NUCLEOTIDE SEQUENCE [LARGE SCALE GENOMIC DNA]</scope>
    <source>
        <strain evidence="2">1-1 BBBD Race 1</strain>
    </source>
</reference>
<evidence type="ECO:0000313" key="3">
    <source>
        <dbReference type="EnsemblFungi" id="PTTG_25767-t43_1-p1"/>
    </source>
</evidence>
<reference evidence="3" key="4">
    <citation type="submission" date="2025-05" db="UniProtKB">
        <authorList>
            <consortium name="EnsemblFungi"/>
        </authorList>
    </citation>
    <scope>IDENTIFICATION</scope>
    <source>
        <strain evidence="3">isolate 1-1 / race 1 (BBBD)</strain>
    </source>
</reference>